<dbReference type="Proteomes" id="UP001497453">
    <property type="component" value="Chromosome 2"/>
</dbReference>
<evidence type="ECO:0000313" key="3">
    <source>
        <dbReference type="Proteomes" id="UP001497453"/>
    </source>
</evidence>
<feature type="region of interest" description="Disordered" evidence="1">
    <location>
        <begin position="607"/>
        <end position="639"/>
    </location>
</feature>
<accession>A0ABP1D0X2</accession>
<feature type="region of interest" description="Disordered" evidence="1">
    <location>
        <begin position="1"/>
        <end position="93"/>
    </location>
</feature>
<organism evidence="2 3">
    <name type="scientific">Somion occarium</name>
    <dbReference type="NCBI Taxonomy" id="3059160"/>
    <lineage>
        <taxon>Eukaryota</taxon>
        <taxon>Fungi</taxon>
        <taxon>Dikarya</taxon>
        <taxon>Basidiomycota</taxon>
        <taxon>Agaricomycotina</taxon>
        <taxon>Agaricomycetes</taxon>
        <taxon>Polyporales</taxon>
        <taxon>Cerrenaceae</taxon>
        <taxon>Somion</taxon>
    </lineage>
</organism>
<evidence type="ECO:0000313" key="2">
    <source>
        <dbReference type="EMBL" id="CAL1701541.1"/>
    </source>
</evidence>
<feature type="compositionally biased region" description="Basic and acidic residues" evidence="1">
    <location>
        <begin position="433"/>
        <end position="442"/>
    </location>
</feature>
<protein>
    <submittedName>
        <fullName evidence="2">Uncharacterized protein</fullName>
    </submittedName>
</protein>
<feature type="compositionally biased region" description="Polar residues" evidence="1">
    <location>
        <begin position="507"/>
        <end position="523"/>
    </location>
</feature>
<feature type="compositionally biased region" description="Basic and acidic residues" evidence="1">
    <location>
        <begin position="34"/>
        <end position="43"/>
    </location>
</feature>
<feature type="region of interest" description="Disordered" evidence="1">
    <location>
        <begin position="722"/>
        <end position="745"/>
    </location>
</feature>
<reference evidence="3" key="1">
    <citation type="submission" date="2024-04" db="EMBL/GenBank/DDBJ databases">
        <authorList>
            <person name="Shaw F."/>
            <person name="Minotto A."/>
        </authorList>
    </citation>
    <scope>NUCLEOTIDE SEQUENCE [LARGE SCALE GENOMIC DNA]</scope>
</reference>
<feature type="region of interest" description="Disordered" evidence="1">
    <location>
        <begin position="258"/>
        <end position="301"/>
    </location>
</feature>
<feature type="region of interest" description="Disordered" evidence="1">
    <location>
        <begin position="227"/>
        <end position="246"/>
    </location>
</feature>
<evidence type="ECO:0000256" key="1">
    <source>
        <dbReference type="SAM" id="MobiDB-lite"/>
    </source>
</evidence>
<dbReference type="EMBL" id="OZ037945">
    <property type="protein sequence ID" value="CAL1701541.1"/>
    <property type="molecule type" value="Genomic_DNA"/>
</dbReference>
<feature type="compositionally biased region" description="Polar residues" evidence="1">
    <location>
        <begin position="77"/>
        <end position="92"/>
    </location>
</feature>
<gene>
    <name evidence="2" type="ORF">GFSPODELE1_LOCUS3639</name>
</gene>
<sequence length="784" mass="84931">MPKGLGGQLPLTAFFATTSGPSSSSKIQRSRKRKQDESSEVRAARSPKRGKAKLKGDILATDTSTTEDPHWSKVSAAPSNSSHLPSVKSQSLVKRGRGVLPGIDSRAVDPSHQSPVSLTGHCESFIAHTPGLHGSLRIAASTPENAIGNREPSHGYAALPTPPATYLPVRKRTVSKHEQVQRPTDPYLASPNVTPFATTHDYSHQLPTPRTPTRHQNRPVCSLVFGRTLTSSPSPVSDSSPNNIKRSNLLNIDAHDVDSGESHWVPSSQTPELAPPLYGRQRRPCTNASEPSSPIGIPPLRLTNHQADTRLALPSPSLRASSIYDKSEGGVVFSSQTQDLAEFLTSPGRQVIPTSQLEEEELVLSSLSVASIEGSALAEGALPRDVFGLTYDDDLSTPRRVLPSKHRIMDRSYLSNAPAISTDATPGPLALEPSKDTERGNDRPLPLKVIHRARHATPEAYTIPETQTPSQKRRPSDFPQTSFQRSHGCNPSCAESADSERWRPTGPSLSSTDSFSQIDLSKQSWERTPERMGNVVDENATAPPLASLLPALMSAKLENAGSVIESDMGFIDVDDIDSVTDPESDYTPEPTNRNKFIHQRTMDYAREKGLPLGDRSPRDEATSDDGSATEPESDDELLTKPMNLAYHKRYPGPGDSREWASQYTTEHNHCVTPPELRSLPAPVQRLISPMQSQCQIEAASIPKHSGNAIDLNNEGGNVVFPSLHTAAGSQDKDNSSETSDTPFSIPEYYDAMSLSADNPSVSGSIPSEVADFFGIFETDEGTPH</sequence>
<feature type="region of interest" description="Disordered" evidence="1">
    <location>
        <begin position="417"/>
        <end position="524"/>
    </location>
</feature>
<feature type="compositionally biased region" description="Polar residues" evidence="1">
    <location>
        <begin position="478"/>
        <end position="489"/>
    </location>
</feature>
<feature type="compositionally biased region" description="Basic and acidic residues" evidence="1">
    <location>
        <begin position="607"/>
        <end position="621"/>
    </location>
</feature>
<name>A0ABP1D0X2_9APHY</name>
<keyword evidence="3" id="KW-1185">Reference proteome</keyword>
<feature type="compositionally biased region" description="Low complexity" evidence="1">
    <location>
        <begin position="231"/>
        <end position="241"/>
    </location>
</feature>
<feature type="region of interest" description="Disordered" evidence="1">
    <location>
        <begin position="196"/>
        <end position="219"/>
    </location>
</feature>
<proteinExistence type="predicted"/>